<comment type="caution">
    <text evidence="3">The sequence shown here is derived from an EMBL/GenBank/DDBJ whole genome shotgun (WGS) entry which is preliminary data.</text>
</comment>
<keyword evidence="4" id="KW-1185">Reference proteome</keyword>
<organism evidence="3 4">
    <name type="scientific">Vasconcelosia minhoensis LEGE 07310</name>
    <dbReference type="NCBI Taxonomy" id="915328"/>
    <lineage>
        <taxon>Bacteria</taxon>
        <taxon>Bacillati</taxon>
        <taxon>Cyanobacteriota</taxon>
        <taxon>Cyanophyceae</taxon>
        <taxon>Nodosilineales</taxon>
        <taxon>Cymatolegaceae</taxon>
        <taxon>Vasconcelosia</taxon>
        <taxon>Vasconcelosia minhoensis</taxon>
    </lineage>
</organism>
<gene>
    <name evidence="3" type="ORF">IQ241_20815</name>
</gene>
<dbReference type="AlphaFoldDB" id="A0A8J7DEC6"/>
<keyword evidence="1" id="KW-0802">TPR repeat</keyword>
<evidence type="ECO:0000313" key="4">
    <source>
        <dbReference type="Proteomes" id="UP000636505"/>
    </source>
</evidence>
<keyword evidence="2" id="KW-0732">Signal</keyword>
<feature type="chain" id="PRO_5035171912" evidence="2">
    <location>
        <begin position="25"/>
        <end position="156"/>
    </location>
</feature>
<dbReference type="RefSeq" id="WP_193910928.1">
    <property type="nucleotide sequence ID" value="NZ_JADEXG010000065.1"/>
</dbReference>
<reference evidence="3" key="1">
    <citation type="submission" date="2020-10" db="EMBL/GenBank/DDBJ databases">
        <authorList>
            <person name="Castelo-Branco R."/>
            <person name="Eusebio N."/>
            <person name="Adriana R."/>
            <person name="Vieira A."/>
            <person name="Brugerolle De Fraissinette N."/>
            <person name="Rezende De Castro R."/>
            <person name="Schneider M.P."/>
            <person name="Vasconcelos V."/>
            <person name="Leao P.N."/>
        </authorList>
    </citation>
    <scope>NUCLEOTIDE SEQUENCE</scope>
    <source>
        <strain evidence="3">LEGE 07310</strain>
    </source>
</reference>
<dbReference type="Proteomes" id="UP000636505">
    <property type="component" value="Unassembled WGS sequence"/>
</dbReference>
<evidence type="ECO:0000256" key="1">
    <source>
        <dbReference type="PROSITE-ProRule" id="PRU00339"/>
    </source>
</evidence>
<dbReference type="EMBL" id="JADEXG010000065">
    <property type="protein sequence ID" value="MBE9079703.1"/>
    <property type="molecule type" value="Genomic_DNA"/>
</dbReference>
<dbReference type="InterPro" id="IPR019734">
    <property type="entry name" value="TPR_rpt"/>
</dbReference>
<dbReference type="PROSITE" id="PS50005">
    <property type="entry name" value="TPR"/>
    <property type="match status" value="1"/>
</dbReference>
<dbReference type="InterPro" id="IPR011990">
    <property type="entry name" value="TPR-like_helical_dom_sf"/>
</dbReference>
<name>A0A8J7DEC6_9CYAN</name>
<evidence type="ECO:0000256" key="2">
    <source>
        <dbReference type="SAM" id="SignalP"/>
    </source>
</evidence>
<accession>A0A8J7DEC6</accession>
<feature type="repeat" description="TPR" evidence="1">
    <location>
        <begin position="56"/>
        <end position="89"/>
    </location>
</feature>
<proteinExistence type="predicted"/>
<sequence length="156" mass="16836">MIFERLSILGFAGILLLLSAPAIADTVPTQDAARAGFTPPTYEYQPLPSADQLVSAEAWQTVGMNAVLVEDFPNALAAFDKAVDLSGASEPEILEQRGWVHYMAGEEEAAIADLQTAATLYLAEQQYSDYENARSMVGFLDDQLDAPAISLLPAQR</sequence>
<dbReference type="SUPFAM" id="SSF48452">
    <property type="entry name" value="TPR-like"/>
    <property type="match status" value="1"/>
</dbReference>
<protein>
    <submittedName>
        <fullName evidence="3">Tetratricopeptide repeat protein</fullName>
    </submittedName>
</protein>
<feature type="signal peptide" evidence="2">
    <location>
        <begin position="1"/>
        <end position="24"/>
    </location>
</feature>
<evidence type="ECO:0000313" key="3">
    <source>
        <dbReference type="EMBL" id="MBE9079703.1"/>
    </source>
</evidence>
<dbReference type="Gene3D" id="1.25.40.10">
    <property type="entry name" value="Tetratricopeptide repeat domain"/>
    <property type="match status" value="1"/>
</dbReference>